<keyword evidence="3" id="KW-1185">Reference proteome</keyword>
<keyword evidence="1" id="KW-0472">Membrane</keyword>
<feature type="non-terminal residue" evidence="2">
    <location>
        <position position="1"/>
    </location>
</feature>
<organism evidence="2 3">
    <name type="scientific">Mucuna pruriens</name>
    <name type="common">Velvet bean</name>
    <name type="synonym">Dolichos pruriens</name>
    <dbReference type="NCBI Taxonomy" id="157652"/>
    <lineage>
        <taxon>Eukaryota</taxon>
        <taxon>Viridiplantae</taxon>
        <taxon>Streptophyta</taxon>
        <taxon>Embryophyta</taxon>
        <taxon>Tracheophyta</taxon>
        <taxon>Spermatophyta</taxon>
        <taxon>Magnoliopsida</taxon>
        <taxon>eudicotyledons</taxon>
        <taxon>Gunneridae</taxon>
        <taxon>Pentapetalae</taxon>
        <taxon>rosids</taxon>
        <taxon>fabids</taxon>
        <taxon>Fabales</taxon>
        <taxon>Fabaceae</taxon>
        <taxon>Papilionoideae</taxon>
        <taxon>50 kb inversion clade</taxon>
        <taxon>NPAAA clade</taxon>
        <taxon>indigoferoid/millettioid clade</taxon>
        <taxon>Phaseoleae</taxon>
        <taxon>Mucuna</taxon>
    </lineage>
</organism>
<evidence type="ECO:0000313" key="2">
    <source>
        <dbReference type="EMBL" id="RDX94547.1"/>
    </source>
</evidence>
<evidence type="ECO:0000256" key="1">
    <source>
        <dbReference type="SAM" id="Phobius"/>
    </source>
</evidence>
<keyword evidence="1" id="KW-0812">Transmembrane</keyword>
<sequence>MTILVILNQQTRNKILVLLHNNIKISWLSYYKVTIKVSRHPLLESICVCTKLSFIHKLVISLHQNESWTQIHLPDGSFLTTNHIGIINFSSNFALTNAFHLPTFHYNLIFLLLHLISNCLFFMILVSYKMIFVPMVESGLYILKVSLPPRPSINFAYTNPYTCNSITLMRICGIFV</sequence>
<comment type="caution">
    <text evidence="2">The sequence shown here is derived from an EMBL/GenBank/DDBJ whole genome shotgun (WGS) entry which is preliminary data.</text>
</comment>
<dbReference type="Proteomes" id="UP000257109">
    <property type="component" value="Unassembled WGS sequence"/>
</dbReference>
<name>A0A371GVG5_MUCPR</name>
<reference evidence="2" key="1">
    <citation type="submission" date="2018-05" db="EMBL/GenBank/DDBJ databases">
        <title>Draft genome of Mucuna pruriens seed.</title>
        <authorList>
            <person name="Nnadi N.E."/>
            <person name="Vos R."/>
            <person name="Hasami M.H."/>
            <person name="Devisetty U.K."/>
            <person name="Aguiy J.C."/>
        </authorList>
    </citation>
    <scope>NUCLEOTIDE SEQUENCE [LARGE SCALE GENOMIC DNA]</scope>
    <source>
        <strain evidence="2">JCA_2017</strain>
    </source>
</reference>
<evidence type="ECO:0000313" key="3">
    <source>
        <dbReference type="Proteomes" id="UP000257109"/>
    </source>
</evidence>
<proteinExistence type="predicted"/>
<protein>
    <submittedName>
        <fullName evidence="2">Uncharacterized protein</fullName>
    </submittedName>
</protein>
<dbReference type="EMBL" id="QJKJ01004343">
    <property type="protein sequence ID" value="RDX94547.1"/>
    <property type="molecule type" value="Genomic_DNA"/>
</dbReference>
<feature type="transmembrane region" description="Helical" evidence="1">
    <location>
        <begin position="104"/>
        <end position="126"/>
    </location>
</feature>
<accession>A0A371GVG5</accession>
<dbReference type="AlphaFoldDB" id="A0A371GVG5"/>
<keyword evidence="1" id="KW-1133">Transmembrane helix</keyword>
<gene>
    <name evidence="2" type="ORF">CR513_23058</name>
</gene>